<sequence length="128" mass="14601">MPNEITKKVIGQHLIDGSEFDTPFPLPSLAKNAAAFNPTESKYIWRGPTWIVHNWFLHQFLLEKGHQQEATKLVESIRTLIGKSGFREYYNPFTGEGYGAKEFTWAGLVVDMMQMEKRANSTISPTHT</sequence>
<comment type="caution">
    <text evidence="5">The sequence shown here is derived from an EMBL/GenBank/DDBJ whole genome shotgun (WGS) entry which is preliminary data.</text>
</comment>
<dbReference type="InterPro" id="IPR012341">
    <property type="entry name" value="6hp_glycosidase-like_sf"/>
</dbReference>
<keyword evidence="2" id="KW-0378">Hydrolase</keyword>
<accession>M7N7W5</accession>
<dbReference type="InterPro" id="IPR004888">
    <property type="entry name" value="Glycoside_hydrolase_63"/>
</dbReference>
<dbReference type="EMBL" id="AODQ01000028">
    <property type="protein sequence ID" value="EMR03337.1"/>
    <property type="molecule type" value="Genomic_DNA"/>
</dbReference>
<dbReference type="eggNOG" id="COG1626">
    <property type="taxonomic scope" value="Bacteria"/>
</dbReference>
<comment type="similarity">
    <text evidence="1">Belongs to the glycosyl hydrolase 63 family.</text>
</comment>
<dbReference type="SUPFAM" id="SSF48208">
    <property type="entry name" value="Six-hairpin glycosidases"/>
    <property type="match status" value="1"/>
</dbReference>
<gene>
    <name evidence="5" type="ORF">ADICEAN_01514</name>
</gene>
<dbReference type="InterPro" id="IPR008928">
    <property type="entry name" value="6-hairpin_glycosidase_sf"/>
</dbReference>
<dbReference type="STRING" id="1279009.ADICEAN_01514"/>
<dbReference type="PANTHER" id="PTHR10412:SF11">
    <property type="entry name" value="MANNOSYL-OLIGOSACCHARIDE GLUCOSIDASE"/>
    <property type="match status" value="1"/>
</dbReference>
<dbReference type="GO" id="GO:0009311">
    <property type="term" value="P:oligosaccharide metabolic process"/>
    <property type="evidence" value="ECO:0007669"/>
    <property type="project" value="InterPro"/>
</dbReference>
<evidence type="ECO:0000256" key="3">
    <source>
        <dbReference type="ARBA" id="ARBA00023295"/>
    </source>
</evidence>
<dbReference type="AlphaFoldDB" id="M7N7W5"/>
<name>M7N7W5_9BACT</name>
<dbReference type="Proteomes" id="UP000011910">
    <property type="component" value="Unassembled WGS sequence"/>
</dbReference>
<dbReference type="Gene3D" id="1.50.10.10">
    <property type="match status" value="1"/>
</dbReference>
<keyword evidence="3" id="KW-0326">Glycosidase</keyword>
<organism evidence="5 6">
    <name type="scientific">Cesiribacter andamanensis AMV16</name>
    <dbReference type="NCBI Taxonomy" id="1279009"/>
    <lineage>
        <taxon>Bacteria</taxon>
        <taxon>Pseudomonadati</taxon>
        <taxon>Bacteroidota</taxon>
        <taxon>Cytophagia</taxon>
        <taxon>Cytophagales</taxon>
        <taxon>Cesiribacteraceae</taxon>
        <taxon>Cesiribacter</taxon>
    </lineage>
</organism>
<dbReference type="PANTHER" id="PTHR10412">
    <property type="entry name" value="MANNOSYL-OLIGOSACCHARIDE GLUCOSIDASE"/>
    <property type="match status" value="1"/>
</dbReference>
<keyword evidence="6" id="KW-1185">Reference proteome</keyword>
<dbReference type="GO" id="GO:0006487">
    <property type="term" value="P:protein N-linked glycosylation"/>
    <property type="evidence" value="ECO:0007669"/>
    <property type="project" value="TreeGrafter"/>
</dbReference>
<proteinExistence type="inferred from homology"/>
<reference evidence="5 6" key="1">
    <citation type="journal article" date="2013" name="Genome Announc.">
        <title>Draft Genome Sequence of Cesiribacter andamanensis Strain AMV16T, Isolated from a Soil Sample from a Mud Volcano in the Andaman Islands, India.</title>
        <authorList>
            <person name="Shivaji S."/>
            <person name="Ara S."/>
            <person name="Begum Z."/>
            <person name="Srinivas T.N."/>
            <person name="Singh A."/>
            <person name="Kumar Pinnaka A."/>
        </authorList>
    </citation>
    <scope>NUCLEOTIDE SEQUENCE [LARGE SCALE GENOMIC DNA]</scope>
    <source>
        <strain evidence="5 6">AMV16</strain>
    </source>
</reference>
<evidence type="ECO:0000313" key="6">
    <source>
        <dbReference type="Proteomes" id="UP000011910"/>
    </source>
</evidence>
<protein>
    <recommendedName>
        <fullName evidence="4">Mannosylglycerate hydrolase MGH1-like glycoside hydrolase domain-containing protein</fullName>
    </recommendedName>
</protein>
<dbReference type="Pfam" id="PF22422">
    <property type="entry name" value="MGH1-like_GH"/>
    <property type="match status" value="1"/>
</dbReference>
<feature type="domain" description="Mannosylglycerate hydrolase MGH1-like glycoside hydrolase" evidence="4">
    <location>
        <begin position="9"/>
        <end position="105"/>
    </location>
</feature>
<dbReference type="GO" id="GO:0004573">
    <property type="term" value="F:Glc3Man9GlcNAc2 oligosaccharide glucosidase activity"/>
    <property type="evidence" value="ECO:0007669"/>
    <property type="project" value="InterPro"/>
</dbReference>
<evidence type="ECO:0000313" key="5">
    <source>
        <dbReference type="EMBL" id="EMR03337.1"/>
    </source>
</evidence>
<evidence type="ECO:0000259" key="4">
    <source>
        <dbReference type="Pfam" id="PF22422"/>
    </source>
</evidence>
<evidence type="ECO:0000256" key="1">
    <source>
        <dbReference type="ARBA" id="ARBA00010833"/>
    </source>
</evidence>
<evidence type="ECO:0000256" key="2">
    <source>
        <dbReference type="ARBA" id="ARBA00022801"/>
    </source>
</evidence>
<dbReference type="InterPro" id="IPR054491">
    <property type="entry name" value="MGH1-like_GH"/>
</dbReference>